<dbReference type="EMBL" id="HBIX01035326">
    <property type="protein sequence ID" value="CAE0730322.1"/>
    <property type="molecule type" value="Transcribed_RNA"/>
</dbReference>
<sequence length="359" mass="41593">MNSAAVRTKRNDQEQESKMEAIIARKRELPEKIRTSIDEAVRDKLRSVDFLSKIENKLIQLLWENWNVQGEIDESKGLNRDRDTEAQVEAAIRFFPKVLSTKHKDHIYPIWAQIATRDDKCNLKAASFVPLLAKLGVELGLFEEGKRGGLLSVKHSAPINMLESLSTGQPNRVYHNAEHLRLVDETYLDVLKRLRKMCLFKKEDIAFYHLIHRNVAYGYGFFEQQFRYLMEWDSSSFMLCRWGGCLPIHTATCAYYLYQSNSNEKFLKIFNTGLQYFPTEMGGLFHLGSYDMTPWNRIDGGHRQELLATVFNRHNNNVNLLLESLIYASSEELVHLDAVFLLLQRILEIEPSIVSNTKS</sequence>
<dbReference type="AlphaFoldDB" id="A0A7S4ER49"/>
<protein>
    <submittedName>
        <fullName evidence="1">Uncharacterized protein</fullName>
    </submittedName>
</protein>
<gene>
    <name evidence="1" type="ORF">PAUS00366_LOCUS23108</name>
</gene>
<evidence type="ECO:0000313" key="1">
    <source>
        <dbReference type="EMBL" id="CAE0730322.1"/>
    </source>
</evidence>
<reference evidence="1" key="1">
    <citation type="submission" date="2021-01" db="EMBL/GenBank/DDBJ databases">
        <authorList>
            <person name="Corre E."/>
            <person name="Pelletier E."/>
            <person name="Niang G."/>
            <person name="Scheremetjew M."/>
            <person name="Finn R."/>
            <person name="Kale V."/>
            <person name="Holt S."/>
            <person name="Cochrane G."/>
            <person name="Meng A."/>
            <person name="Brown T."/>
            <person name="Cohen L."/>
        </authorList>
    </citation>
    <scope>NUCLEOTIDE SEQUENCE</scope>
    <source>
        <strain evidence="1">10249 10 AB</strain>
    </source>
</reference>
<organism evidence="1">
    <name type="scientific">Pseudo-nitzschia australis</name>
    <dbReference type="NCBI Taxonomy" id="44445"/>
    <lineage>
        <taxon>Eukaryota</taxon>
        <taxon>Sar</taxon>
        <taxon>Stramenopiles</taxon>
        <taxon>Ochrophyta</taxon>
        <taxon>Bacillariophyta</taxon>
        <taxon>Bacillariophyceae</taxon>
        <taxon>Bacillariophycidae</taxon>
        <taxon>Bacillariales</taxon>
        <taxon>Bacillariaceae</taxon>
        <taxon>Pseudo-nitzschia</taxon>
    </lineage>
</organism>
<name>A0A7S4ER49_9STRA</name>
<accession>A0A7S4ER49</accession>
<proteinExistence type="predicted"/>